<feature type="domain" description="Sugar-binding" evidence="5">
    <location>
        <begin position="60"/>
        <end position="314"/>
    </location>
</feature>
<evidence type="ECO:0000259" key="5">
    <source>
        <dbReference type="Pfam" id="PF04198"/>
    </source>
</evidence>
<dbReference type="PANTHER" id="PTHR34294">
    <property type="entry name" value="TRANSCRIPTIONAL REGULATOR-RELATED"/>
    <property type="match status" value="1"/>
</dbReference>
<evidence type="ECO:0000256" key="2">
    <source>
        <dbReference type="ARBA" id="ARBA00023015"/>
    </source>
</evidence>
<dbReference type="AlphaFoldDB" id="A0A7G9GFX5"/>
<dbReference type="Proteomes" id="UP000515860">
    <property type="component" value="Chromosome"/>
</dbReference>
<sequence>MDNSDIQKLVEIAKMYYNDHMTQEMISKVFSISRSAVSMCLTEAKNIGIVQVQINDPSQNNEDLAGRMEREFGLRKCIVVPSGTYNEKALVHIVTSQAVRFALGLLQSHSCIGTSWGNACYEFMHSFPADTNLCDISVVPLIGISPLLTQEYQLNESVRMFAEKLHGNPLFIYSPGYVDNFEDKKRVMESSYMQPIFKRWHDLDFAILGIGRAQERSELRQYRCEGDNMFQEICSDPDMAVGDICARRFNIHGEFINCEYNEKLIGVDKKILSEAKHVMAIAAGSSKVIPIIGALRTGIIHYLATDENTIFQILDLLSLGRM</sequence>
<dbReference type="EMBL" id="CP060635">
    <property type="protein sequence ID" value="QNM09707.1"/>
    <property type="molecule type" value="Genomic_DNA"/>
</dbReference>
<keyword evidence="2" id="KW-0805">Transcription regulation</keyword>
<dbReference type="InterPro" id="IPR007324">
    <property type="entry name" value="Sugar-bd_dom_put"/>
</dbReference>
<proteinExistence type="inferred from homology"/>
<dbReference type="InterPro" id="IPR037171">
    <property type="entry name" value="NagB/RpiA_transferase-like"/>
</dbReference>
<dbReference type="Pfam" id="PF04198">
    <property type="entry name" value="Sugar-bind"/>
    <property type="match status" value="1"/>
</dbReference>
<dbReference type="PANTHER" id="PTHR34294:SF1">
    <property type="entry name" value="TRANSCRIPTIONAL REGULATOR LSRR"/>
    <property type="match status" value="1"/>
</dbReference>
<dbReference type="KEGG" id="whj:H9Q79_05305"/>
<reference evidence="6 7" key="1">
    <citation type="submission" date="2020-08" db="EMBL/GenBank/DDBJ databases">
        <authorList>
            <person name="Liu C."/>
            <person name="Sun Q."/>
        </authorList>
    </citation>
    <scope>NUCLEOTIDE SEQUENCE [LARGE SCALE GENOMIC DNA]</scope>
    <source>
        <strain evidence="6 7">NSJ-29</strain>
    </source>
</reference>
<evidence type="ECO:0000313" key="7">
    <source>
        <dbReference type="Proteomes" id="UP000515860"/>
    </source>
</evidence>
<name>A0A7G9GFX5_9FIRM</name>
<dbReference type="Gene3D" id="3.40.50.1360">
    <property type="match status" value="1"/>
</dbReference>
<accession>A0A7G9GFX5</accession>
<dbReference type="SUPFAM" id="SSF100950">
    <property type="entry name" value="NagB/RpiA/CoA transferase-like"/>
    <property type="match status" value="1"/>
</dbReference>
<dbReference type="GO" id="GO:0003677">
    <property type="term" value="F:DNA binding"/>
    <property type="evidence" value="ECO:0007669"/>
    <property type="project" value="UniProtKB-KW"/>
</dbReference>
<dbReference type="GO" id="GO:0030246">
    <property type="term" value="F:carbohydrate binding"/>
    <property type="evidence" value="ECO:0007669"/>
    <property type="project" value="InterPro"/>
</dbReference>
<evidence type="ECO:0000256" key="4">
    <source>
        <dbReference type="ARBA" id="ARBA00023163"/>
    </source>
</evidence>
<organism evidence="6 7">
    <name type="scientific">Wansuia hejianensis</name>
    <dbReference type="NCBI Taxonomy" id="2763667"/>
    <lineage>
        <taxon>Bacteria</taxon>
        <taxon>Bacillati</taxon>
        <taxon>Bacillota</taxon>
        <taxon>Clostridia</taxon>
        <taxon>Lachnospirales</taxon>
        <taxon>Lachnospiraceae</taxon>
        <taxon>Wansuia</taxon>
    </lineage>
</organism>
<keyword evidence="4" id="KW-0804">Transcription</keyword>
<protein>
    <recommendedName>
        <fullName evidence="5">Sugar-binding domain-containing protein</fullName>
    </recommendedName>
</protein>
<evidence type="ECO:0000256" key="1">
    <source>
        <dbReference type="ARBA" id="ARBA00010466"/>
    </source>
</evidence>
<keyword evidence="3" id="KW-0238">DNA-binding</keyword>
<evidence type="ECO:0000256" key="3">
    <source>
        <dbReference type="ARBA" id="ARBA00023125"/>
    </source>
</evidence>
<gene>
    <name evidence="6" type="ORF">H9Q79_05305</name>
</gene>
<keyword evidence="7" id="KW-1185">Reference proteome</keyword>
<dbReference type="RefSeq" id="WP_118643676.1">
    <property type="nucleotide sequence ID" value="NZ_CP060635.1"/>
</dbReference>
<dbReference type="Gene3D" id="1.10.10.60">
    <property type="entry name" value="Homeodomain-like"/>
    <property type="match status" value="1"/>
</dbReference>
<comment type="similarity">
    <text evidence="1">Belongs to the SorC transcriptional regulatory family.</text>
</comment>
<evidence type="ECO:0000313" key="6">
    <source>
        <dbReference type="EMBL" id="QNM09707.1"/>
    </source>
</evidence>
<dbReference type="InterPro" id="IPR051054">
    <property type="entry name" value="SorC_transcr_regulators"/>
</dbReference>